<dbReference type="RefSeq" id="WP_118767902.1">
    <property type="nucleotide sequence ID" value="NZ_QWKP01000211.1"/>
</dbReference>
<gene>
    <name evidence="2" type="ORF">D1825_13325</name>
</gene>
<dbReference type="Proteomes" id="UP000283374">
    <property type="component" value="Unassembled WGS sequence"/>
</dbReference>
<name>A0A413RJF2_9CELL</name>
<sequence length="123" mass="13514">MSGDQQREAVARALFLSEMDPVTPEVGEDMWGRILARHPETEWHKQADRFLAALAALAPVQPTAWTVTTTQEGPAHVRLEYAGRPILTGYVHPEPPAPVQPFPLIAPAVDPLNPTPETEDFDA</sequence>
<reference evidence="2 3" key="1">
    <citation type="submission" date="2018-08" db="EMBL/GenBank/DDBJ databases">
        <title>Cellulomonas rhizosphaerae sp. nov., a novel actinomycete isolated from soil.</title>
        <authorList>
            <person name="Tian Y."/>
        </authorList>
    </citation>
    <scope>NUCLEOTIDE SEQUENCE [LARGE SCALE GENOMIC DNA]</scope>
    <source>
        <strain evidence="2 3">NEAU-TCZ24</strain>
    </source>
</reference>
<dbReference type="AlphaFoldDB" id="A0A413RJF2"/>
<accession>A0A413RJF2</accession>
<proteinExistence type="predicted"/>
<protein>
    <submittedName>
        <fullName evidence="2">Uncharacterized protein</fullName>
    </submittedName>
</protein>
<comment type="caution">
    <text evidence="2">The sequence shown here is derived from an EMBL/GenBank/DDBJ whole genome shotgun (WGS) entry which is preliminary data.</text>
</comment>
<organism evidence="2 3">
    <name type="scientific">Cellulomonas rhizosphaerae</name>
    <dbReference type="NCBI Taxonomy" id="2293719"/>
    <lineage>
        <taxon>Bacteria</taxon>
        <taxon>Bacillati</taxon>
        <taxon>Actinomycetota</taxon>
        <taxon>Actinomycetes</taxon>
        <taxon>Micrococcales</taxon>
        <taxon>Cellulomonadaceae</taxon>
        <taxon>Cellulomonas</taxon>
    </lineage>
</organism>
<evidence type="ECO:0000313" key="2">
    <source>
        <dbReference type="EMBL" id="RHA38709.1"/>
    </source>
</evidence>
<keyword evidence="3" id="KW-1185">Reference proteome</keyword>
<feature type="region of interest" description="Disordered" evidence="1">
    <location>
        <begin position="101"/>
        <end position="123"/>
    </location>
</feature>
<dbReference type="EMBL" id="QWKP01000211">
    <property type="protein sequence ID" value="RHA38709.1"/>
    <property type="molecule type" value="Genomic_DNA"/>
</dbReference>
<evidence type="ECO:0000313" key="3">
    <source>
        <dbReference type="Proteomes" id="UP000283374"/>
    </source>
</evidence>
<evidence type="ECO:0000256" key="1">
    <source>
        <dbReference type="SAM" id="MobiDB-lite"/>
    </source>
</evidence>